<dbReference type="Proteomes" id="UP000179807">
    <property type="component" value="Unassembled WGS sequence"/>
</dbReference>
<comment type="caution">
    <text evidence="4">The sequence shown here is derived from an EMBL/GenBank/DDBJ whole genome shotgun (WGS) entry which is preliminary data.</text>
</comment>
<dbReference type="GO" id="GO:0000226">
    <property type="term" value="P:microtubule cytoskeleton organization"/>
    <property type="evidence" value="ECO:0007669"/>
    <property type="project" value="TreeGrafter"/>
</dbReference>
<reference evidence="4" key="1">
    <citation type="submission" date="2016-10" db="EMBL/GenBank/DDBJ databases">
        <authorList>
            <person name="Benchimol M."/>
            <person name="Almeida L.G."/>
            <person name="Vasconcelos A.T."/>
            <person name="Perreira-Neves A."/>
            <person name="Rosa I.A."/>
            <person name="Tasca T."/>
            <person name="Bogo M.R."/>
            <person name="de Souza W."/>
        </authorList>
    </citation>
    <scope>NUCLEOTIDE SEQUENCE [LARGE SCALE GENOMIC DNA]</scope>
    <source>
        <strain evidence="4">K</strain>
    </source>
</reference>
<keyword evidence="1 4" id="KW-0436">Ligase</keyword>
<evidence type="ECO:0000313" key="4">
    <source>
        <dbReference type="EMBL" id="OHT02785.1"/>
    </source>
</evidence>
<evidence type="ECO:0000256" key="1">
    <source>
        <dbReference type="ARBA" id="ARBA00022598"/>
    </source>
</evidence>
<dbReference type="GO" id="GO:0015631">
    <property type="term" value="F:tubulin binding"/>
    <property type="evidence" value="ECO:0007669"/>
    <property type="project" value="TreeGrafter"/>
</dbReference>
<accession>A0A1J4JUG5</accession>
<evidence type="ECO:0000256" key="3">
    <source>
        <dbReference type="ARBA" id="ARBA00022840"/>
    </source>
</evidence>
<dbReference type="OrthoDB" id="202825at2759"/>
<dbReference type="GO" id="GO:0070740">
    <property type="term" value="F:tubulin-glutamic acid ligase activity"/>
    <property type="evidence" value="ECO:0007669"/>
    <property type="project" value="TreeGrafter"/>
</dbReference>
<dbReference type="GeneID" id="94841792"/>
<sequence length="533" mass="60970">MYASEGKILFRVVREAVKTASITLNVDNPQALLVWFDTIKDDDYFTNLQPWQVVNRLPSINLICRKAPFVRMIQRISMFAPDYFQFLPKSFILPLQKTEFLEELNKNSTKKFLVKPDGGSLGSGITIITPNQKYNPTENLSIAQEYVESYLIDKRKFDLRIYVLIASITPLRIYVFRNGVARFCSEESGSNSVYSQLTNTAVNKKNANGDLSQITKMVADVFEGMKEKGVDIDNLWQKIDDAIVFTILASYSYLVNGQERQCKPSIYSRCFQILGFDVLLDQNLNPHILEVNYRPSLDTDTNDEYKMKVIMLSEAMKIAVPLESVQNFVSDDKMEYSHDEWKEFLESKPNLKIQINKARQTAEKNSHFAQVYPSAKPSKNKQYLEVIDKVRHLPTDIQTIFRLPGMPEPNALDRYYATLQKKASQKPSSIKTRALISKDIKDNRTKAASRMTINKYVGKLANQSRNHSSLADKIVLPQPRQVSNTISFSLQMEVDDNSSSELPSLQPKNQPKLNINSKKAIRKPVMKKTVVMK</sequence>
<dbReference type="InterPro" id="IPR004344">
    <property type="entry name" value="TTL/TTLL_fam"/>
</dbReference>
<dbReference type="PANTHER" id="PTHR12241:SF154">
    <property type="entry name" value="TUBULIN POLYGLUTAMYLASE TTLL11"/>
    <property type="match status" value="1"/>
</dbReference>
<dbReference type="EMBL" id="MLAK01000852">
    <property type="protein sequence ID" value="OHT02785.1"/>
    <property type="molecule type" value="Genomic_DNA"/>
</dbReference>
<dbReference type="GO" id="GO:0036064">
    <property type="term" value="C:ciliary basal body"/>
    <property type="evidence" value="ECO:0007669"/>
    <property type="project" value="TreeGrafter"/>
</dbReference>
<dbReference type="AlphaFoldDB" id="A0A1J4JUG5"/>
<dbReference type="RefSeq" id="XP_068355921.1">
    <property type="nucleotide sequence ID" value="XM_068507088.1"/>
</dbReference>
<keyword evidence="2" id="KW-0547">Nucleotide-binding</keyword>
<dbReference type="PANTHER" id="PTHR12241">
    <property type="entry name" value="TUBULIN POLYGLUTAMYLASE"/>
    <property type="match status" value="1"/>
</dbReference>
<dbReference type="VEuPathDB" id="TrichDB:TRFO_29981"/>
<dbReference type="SUPFAM" id="SSF56059">
    <property type="entry name" value="Glutathione synthetase ATP-binding domain-like"/>
    <property type="match status" value="1"/>
</dbReference>
<gene>
    <name evidence="4" type="ORF">TRFO_29981</name>
</gene>
<proteinExistence type="predicted"/>
<evidence type="ECO:0000313" key="5">
    <source>
        <dbReference type="Proteomes" id="UP000179807"/>
    </source>
</evidence>
<protein>
    <submittedName>
        <fullName evidence="4">Tubulin-tyrosine ligase family protein</fullName>
    </submittedName>
</protein>
<dbReference type="PROSITE" id="PS51221">
    <property type="entry name" value="TTL"/>
    <property type="match status" value="1"/>
</dbReference>
<organism evidence="4 5">
    <name type="scientific">Tritrichomonas foetus</name>
    <dbReference type="NCBI Taxonomy" id="1144522"/>
    <lineage>
        <taxon>Eukaryota</taxon>
        <taxon>Metamonada</taxon>
        <taxon>Parabasalia</taxon>
        <taxon>Tritrichomonadida</taxon>
        <taxon>Tritrichomonadidae</taxon>
        <taxon>Tritrichomonas</taxon>
    </lineage>
</organism>
<name>A0A1J4JUG5_9EUKA</name>
<evidence type="ECO:0000256" key="2">
    <source>
        <dbReference type="ARBA" id="ARBA00022741"/>
    </source>
</evidence>
<keyword evidence="3" id="KW-0067">ATP-binding</keyword>
<dbReference type="Pfam" id="PF03133">
    <property type="entry name" value="TTL"/>
    <property type="match status" value="1"/>
</dbReference>
<dbReference type="GO" id="GO:0005524">
    <property type="term" value="F:ATP binding"/>
    <property type="evidence" value="ECO:0007669"/>
    <property type="project" value="UniProtKB-KW"/>
</dbReference>
<dbReference type="Gene3D" id="3.30.470.20">
    <property type="entry name" value="ATP-grasp fold, B domain"/>
    <property type="match status" value="1"/>
</dbReference>
<keyword evidence="5" id="KW-1185">Reference proteome</keyword>